<evidence type="ECO:0008006" key="8">
    <source>
        <dbReference type="Google" id="ProtNLM"/>
    </source>
</evidence>
<feature type="region of interest" description="Disordered" evidence="5">
    <location>
        <begin position="116"/>
        <end position="147"/>
    </location>
</feature>
<dbReference type="InterPro" id="IPR029003">
    <property type="entry name" value="CENP-S/Mhf1"/>
</dbReference>
<dbReference type="GO" id="GO:0006281">
    <property type="term" value="P:DNA repair"/>
    <property type="evidence" value="ECO:0007669"/>
    <property type="project" value="UniProtKB-KW"/>
</dbReference>
<dbReference type="PANTHER" id="PTHR22980:SF0">
    <property type="entry name" value="CENTROMERE PROTEIN S"/>
    <property type="match status" value="1"/>
</dbReference>
<proteinExistence type="inferred from homology"/>
<dbReference type="SUPFAM" id="SSF47113">
    <property type="entry name" value="Histone-fold"/>
    <property type="match status" value="1"/>
</dbReference>
<evidence type="ECO:0000256" key="4">
    <source>
        <dbReference type="ARBA" id="ARBA00023204"/>
    </source>
</evidence>
<comment type="caution">
    <text evidence="6">The sequence shown here is derived from an EMBL/GenBank/DDBJ whole genome shotgun (WGS) entry which is preliminary data.</text>
</comment>
<dbReference type="EMBL" id="JBCGBO010000007">
    <property type="protein sequence ID" value="KAK9187880.1"/>
    <property type="molecule type" value="Genomic_DNA"/>
</dbReference>
<comment type="similarity">
    <text evidence="1">Belongs to the TAF9 family. CENP-S/MHF1 subfamily.</text>
</comment>
<gene>
    <name evidence="6" type="ORF">WN944_019279</name>
</gene>
<dbReference type="GO" id="GO:0046982">
    <property type="term" value="F:protein heterodimerization activity"/>
    <property type="evidence" value="ECO:0007669"/>
    <property type="project" value="InterPro"/>
</dbReference>
<evidence type="ECO:0000256" key="3">
    <source>
        <dbReference type="ARBA" id="ARBA00023125"/>
    </source>
</evidence>
<evidence type="ECO:0000313" key="7">
    <source>
        <dbReference type="Proteomes" id="UP001428341"/>
    </source>
</evidence>
<dbReference type="GO" id="GO:0003677">
    <property type="term" value="F:DNA binding"/>
    <property type="evidence" value="ECO:0007669"/>
    <property type="project" value="UniProtKB-KW"/>
</dbReference>
<dbReference type="CDD" id="cd22919">
    <property type="entry name" value="HFD_CENP-S"/>
    <property type="match status" value="1"/>
</dbReference>
<dbReference type="Gene3D" id="1.10.20.10">
    <property type="entry name" value="Histone, subunit A"/>
    <property type="match status" value="1"/>
</dbReference>
<dbReference type="GO" id="GO:0003682">
    <property type="term" value="F:chromatin binding"/>
    <property type="evidence" value="ECO:0007669"/>
    <property type="project" value="TreeGrafter"/>
</dbReference>
<sequence length="147" mass="16828">MEEETIGIDEERKQQHEDDASVTEILRDRFRLSTISIAEAEGFVLSKTNQIGMEISKPIIACISDLAFKYTEQLSKDLELFAQHAGRKSVRMEDVILSAHRNEHLAATLRSFRNDLKAKEPRSERKRKKSSTREDITTTNVVQVPDL</sequence>
<dbReference type="InterPro" id="IPR009072">
    <property type="entry name" value="Histone-fold"/>
</dbReference>
<organism evidence="6 7">
    <name type="scientific">Citrus x changshan-huyou</name>
    <dbReference type="NCBI Taxonomy" id="2935761"/>
    <lineage>
        <taxon>Eukaryota</taxon>
        <taxon>Viridiplantae</taxon>
        <taxon>Streptophyta</taxon>
        <taxon>Embryophyta</taxon>
        <taxon>Tracheophyta</taxon>
        <taxon>Spermatophyta</taxon>
        <taxon>Magnoliopsida</taxon>
        <taxon>eudicotyledons</taxon>
        <taxon>Gunneridae</taxon>
        <taxon>Pentapetalae</taxon>
        <taxon>rosids</taxon>
        <taxon>malvids</taxon>
        <taxon>Sapindales</taxon>
        <taxon>Rutaceae</taxon>
        <taxon>Aurantioideae</taxon>
        <taxon>Citrus</taxon>
    </lineage>
</organism>
<keyword evidence="4" id="KW-0234">DNA repair</keyword>
<evidence type="ECO:0000313" key="6">
    <source>
        <dbReference type="EMBL" id="KAK9187880.1"/>
    </source>
</evidence>
<accession>A0AAP0QEZ6</accession>
<dbReference type="GO" id="GO:0071821">
    <property type="term" value="C:FANCM-MHF complex"/>
    <property type="evidence" value="ECO:0007669"/>
    <property type="project" value="InterPro"/>
</dbReference>
<evidence type="ECO:0000256" key="2">
    <source>
        <dbReference type="ARBA" id="ARBA00022763"/>
    </source>
</evidence>
<dbReference type="GO" id="GO:0000712">
    <property type="term" value="P:resolution of meiotic recombination intermediates"/>
    <property type="evidence" value="ECO:0007669"/>
    <property type="project" value="TreeGrafter"/>
</dbReference>
<evidence type="ECO:0000256" key="5">
    <source>
        <dbReference type="SAM" id="MobiDB-lite"/>
    </source>
</evidence>
<name>A0AAP0QEZ6_9ROSI</name>
<protein>
    <recommendedName>
        <fullName evidence="8">Centromere protein S</fullName>
    </recommendedName>
</protein>
<keyword evidence="7" id="KW-1185">Reference proteome</keyword>
<feature type="compositionally biased region" description="Polar residues" evidence="5">
    <location>
        <begin position="137"/>
        <end position="147"/>
    </location>
</feature>
<dbReference type="PANTHER" id="PTHR22980">
    <property type="entry name" value="CORTISTATIN"/>
    <property type="match status" value="1"/>
</dbReference>
<reference evidence="6 7" key="1">
    <citation type="submission" date="2024-05" db="EMBL/GenBank/DDBJ databases">
        <title>Haplotype-resolved chromosome-level genome assembly of Huyou (Citrus changshanensis).</title>
        <authorList>
            <person name="Miao C."/>
            <person name="Chen W."/>
            <person name="Wu Y."/>
            <person name="Wang L."/>
            <person name="Zhao S."/>
            <person name="Grierson D."/>
            <person name="Xu C."/>
            <person name="Chen K."/>
        </authorList>
    </citation>
    <scope>NUCLEOTIDE SEQUENCE [LARGE SCALE GENOMIC DNA]</scope>
    <source>
        <strain evidence="6">01-14</strain>
        <tissue evidence="6">Leaf</tissue>
    </source>
</reference>
<dbReference type="Pfam" id="PF15630">
    <property type="entry name" value="CENP-S"/>
    <property type="match status" value="1"/>
</dbReference>
<dbReference type="AlphaFoldDB" id="A0AAP0QEZ6"/>
<keyword evidence="2" id="KW-0227">DNA damage</keyword>
<evidence type="ECO:0000256" key="1">
    <source>
        <dbReference type="ARBA" id="ARBA00006612"/>
    </source>
</evidence>
<dbReference type="GO" id="GO:0031297">
    <property type="term" value="P:replication fork processing"/>
    <property type="evidence" value="ECO:0007669"/>
    <property type="project" value="TreeGrafter"/>
</dbReference>
<keyword evidence="3" id="KW-0238">DNA-binding</keyword>
<dbReference type="Proteomes" id="UP001428341">
    <property type="component" value="Unassembled WGS sequence"/>
</dbReference>